<organism evidence="2">
    <name type="scientific">Stichopus japonicus</name>
    <name type="common">Sea cucumber</name>
    <dbReference type="NCBI Taxonomy" id="307972"/>
    <lineage>
        <taxon>Eukaryota</taxon>
        <taxon>Metazoa</taxon>
        <taxon>Echinodermata</taxon>
        <taxon>Eleutherozoa</taxon>
        <taxon>Echinozoa</taxon>
        <taxon>Holothuroidea</taxon>
        <taxon>Aspidochirotacea</taxon>
        <taxon>Aspidochirotida</taxon>
        <taxon>Stichopodidae</taxon>
        <taxon>Apostichopus</taxon>
    </lineage>
</organism>
<reference evidence="2" key="1">
    <citation type="submission" date="2017-06" db="EMBL/GenBank/DDBJ databases">
        <title>Neuropeptide precursors identification based on transcriptomic and neuropeptidomic analysis of circumoral nerve ring in sea cucumber.</title>
        <authorList>
            <person name="Chen M.Y."/>
            <person name="Hou Y.Y."/>
            <person name="Elphick M.R."/>
        </authorList>
    </citation>
    <scope>NUCLEOTIDE SEQUENCE</scope>
    <source>
        <tissue evidence="2">Circumoral nerve ring</tissue>
    </source>
</reference>
<feature type="signal peptide" evidence="1">
    <location>
        <begin position="1"/>
        <end position="23"/>
    </location>
</feature>
<name>A0A2Z4C1Q3_STIJA</name>
<evidence type="ECO:0000256" key="1">
    <source>
        <dbReference type="SAM" id="SignalP"/>
    </source>
</evidence>
<dbReference type="EMBL" id="MF401985">
    <property type="protein sequence ID" value="AWU78769.1"/>
    <property type="molecule type" value="mRNA"/>
</dbReference>
<dbReference type="GeneID" id="139969684"/>
<dbReference type="RefSeq" id="XP_071830928.1">
    <property type="nucleotide sequence ID" value="XM_071974827.1"/>
</dbReference>
<dbReference type="AlphaFoldDB" id="A0A2Z4C1Q3"/>
<evidence type="ECO:0000313" key="2">
    <source>
        <dbReference type="EMBL" id="AWU78769.1"/>
    </source>
</evidence>
<dbReference type="RefSeq" id="XP_071830927.1">
    <property type="nucleotide sequence ID" value="XM_071974826.1"/>
</dbReference>
<protein>
    <submittedName>
        <fullName evidence="2">Calcitonin-like peptide 1</fullName>
    </submittedName>
</protein>
<dbReference type="RefSeq" id="XP_071830930.1">
    <property type="nucleotide sequence ID" value="XM_071974829.1"/>
</dbReference>
<dbReference type="RefSeq" id="XP_071830929.1">
    <property type="nucleotide sequence ID" value="XM_071974828.1"/>
</dbReference>
<proteinExistence type="evidence at transcript level"/>
<feature type="chain" id="PRO_5016247738" evidence="1">
    <location>
        <begin position="24"/>
        <end position="147"/>
    </location>
</feature>
<accession>A0A2Z4C1Q3</accession>
<keyword evidence="1" id="KW-0732">Signal</keyword>
<sequence length="147" mass="16139">MKASLAVPITLCMFCYLLVTVTSVTINRPNAGLELSRQYPELYEKILRQLINEPTQYKRSCSNKFAGCAHMKVANAVLKQNSRGQQQFKFGSAGPGKRSFPYLDLEEKRRVGGCGDFSGCASLKAGRDLVRAMLRPSKFGSGGPGKK</sequence>